<evidence type="ECO:0000313" key="1">
    <source>
        <dbReference type="EMBL" id="MBC8559802.1"/>
    </source>
</evidence>
<name>A0A926I7F5_9FIRM</name>
<dbReference type="Proteomes" id="UP000610760">
    <property type="component" value="Unassembled WGS sequence"/>
</dbReference>
<sequence length="55" mass="5814">MKKSSAALLSIICLLTGIILGFLIAPAKGGIGNNCGNTTHNHYRLPDSDEETQSK</sequence>
<dbReference type="EMBL" id="JACRSV010000002">
    <property type="protein sequence ID" value="MBC8559802.1"/>
    <property type="molecule type" value="Genomic_DNA"/>
</dbReference>
<reference evidence="1" key="1">
    <citation type="submission" date="2020-08" db="EMBL/GenBank/DDBJ databases">
        <title>Genome public.</title>
        <authorList>
            <person name="Liu C."/>
            <person name="Sun Q."/>
        </authorList>
    </citation>
    <scope>NUCLEOTIDE SEQUENCE</scope>
    <source>
        <strain evidence="1">NSJ-33</strain>
    </source>
</reference>
<proteinExistence type="predicted"/>
<evidence type="ECO:0000313" key="2">
    <source>
        <dbReference type="Proteomes" id="UP000610760"/>
    </source>
</evidence>
<organism evidence="1 2">
    <name type="scientific">Fumia xinanensis</name>
    <dbReference type="NCBI Taxonomy" id="2763659"/>
    <lineage>
        <taxon>Bacteria</taxon>
        <taxon>Bacillati</taxon>
        <taxon>Bacillota</taxon>
        <taxon>Clostridia</taxon>
        <taxon>Eubacteriales</taxon>
        <taxon>Oscillospiraceae</taxon>
        <taxon>Fumia</taxon>
    </lineage>
</organism>
<accession>A0A926I7F5</accession>
<dbReference type="AlphaFoldDB" id="A0A926I7F5"/>
<keyword evidence="2" id="KW-1185">Reference proteome</keyword>
<comment type="caution">
    <text evidence="1">The sequence shown here is derived from an EMBL/GenBank/DDBJ whole genome shotgun (WGS) entry which is preliminary data.</text>
</comment>
<gene>
    <name evidence="1" type="ORF">H8710_06925</name>
</gene>
<protein>
    <submittedName>
        <fullName evidence="1">Uncharacterized protein</fullName>
    </submittedName>
</protein>
<dbReference type="RefSeq" id="WP_249294787.1">
    <property type="nucleotide sequence ID" value="NZ_JACRSV010000002.1"/>
</dbReference>